<dbReference type="GO" id="GO:0005634">
    <property type="term" value="C:nucleus"/>
    <property type="evidence" value="ECO:0007669"/>
    <property type="project" value="UniProtKB-SubCell"/>
</dbReference>
<evidence type="ECO:0000259" key="12">
    <source>
        <dbReference type="PROSITE" id="PS51215"/>
    </source>
</evidence>
<proteinExistence type="predicted"/>
<sequence length="473" mass="52122">MRLPCQPPATCVPAPAEGKGKKPSKKGRGRKNAKKSAASGGFSFGSKKENLMRCLDCPISYHISCIPPSARFHELALLCHQHAYASKLPYLDVEHSMQACVEAKAEKKIEDLRRREERRAARIARGEIDGSDDEGGGAGGSAENKFLVGMHGADTTLEEDQFEQYLLTIEEEEEGGDDEEDGNEGAVRPRRRRKKTHLSYCLPVDFKEEVHSKPPAYAHVNSNRYDPDNRPRRSIFSGEKCRCKPSGEDGVPSCGERCDNRLNYFECCAANCDLGPNCGNRAMGRRRFAKCRVQREHGKGWGLISVDGVKSGDLVIEYAGEVIDESTKESRLAAWTRDHPTDPNFYVMALGQAGWYIDARHVANQARFVNHSCDPNCRLVPLNVAGHMRVAIVAVRDVRPGEFLSYDYQFDTRQGDRFTCRCGSSNCRGTMKGGGGVGDDSEAGKKPKSSSSPRRNTACRGSGNSSGPWPSPK</sequence>
<keyword evidence="4" id="KW-0489">Methyltransferase</keyword>
<dbReference type="GO" id="GO:0005694">
    <property type="term" value="C:chromosome"/>
    <property type="evidence" value="ECO:0007669"/>
    <property type="project" value="UniProtKB-SubCell"/>
</dbReference>
<feature type="region of interest" description="Disordered" evidence="9">
    <location>
        <begin position="431"/>
        <end position="473"/>
    </location>
</feature>
<evidence type="ECO:0000256" key="1">
    <source>
        <dbReference type="ARBA" id="ARBA00004123"/>
    </source>
</evidence>
<dbReference type="InterPro" id="IPR046341">
    <property type="entry name" value="SET_dom_sf"/>
</dbReference>
<keyword evidence="7" id="KW-0677">Repeat</keyword>
<feature type="region of interest" description="Disordered" evidence="9">
    <location>
        <begin position="1"/>
        <end position="42"/>
    </location>
</feature>
<keyword evidence="6" id="KW-0949">S-adenosyl-L-methionine</keyword>
<dbReference type="AlphaFoldDB" id="K0R273"/>
<name>K0R273_THAOC</name>
<dbReference type="Gene3D" id="2.170.270.10">
    <property type="entry name" value="SET domain"/>
    <property type="match status" value="1"/>
</dbReference>
<evidence type="ECO:0000256" key="4">
    <source>
        <dbReference type="ARBA" id="ARBA00022603"/>
    </source>
</evidence>
<dbReference type="GO" id="GO:0042054">
    <property type="term" value="F:histone methyltransferase activity"/>
    <property type="evidence" value="ECO:0007669"/>
    <property type="project" value="InterPro"/>
</dbReference>
<dbReference type="EMBL" id="AGNL01047933">
    <property type="protein sequence ID" value="EJK46160.1"/>
    <property type="molecule type" value="Genomic_DNA"/>
</dbReference>
<dbReference type="InterPro" id="IPR050777">
    <property type="entry name" value="SET2_Histone-Lys_MeTrsfase"/>
</dbReference>
<dbReference type="OrthoDB" id="422362at2759"/>
<evidence type="ECO:0000256" key="9">
    <source>
        <dbReference type="SAM" id="MobiDB-lite"/>
    </source>
</evidence>
<evidence type="ECO:0000256" key="6">
    <source>
        <dbReference type="ARBA" id="ARBA00022691"/>
    </source>
</evidence>
<dbReference type="InterPro" id="IPR006560">
    <property type="entry name" value="AWS_dom"/>
</dbReference>
<keyword evidence="8" id="KW-0539">Nucleus</keyword>
<evidence type="ECO:0000256" key="5">
    <source>
        <dbReference type="ARBA" id="ARBA00022679"/>
    </source>
</evidence>
<feature type="region of interest" description="Disordered" evidence="9">
    <location>
        <begin position="124"/>
        <end position="144"/>
    </location>
</feature>
<evidence type="ECO:0000259" key="11">
    <source>
        <dbReference type="PROSITE" id="PS50868"/>
    </source>
</evidence>
<protein>
    <recommendedName>
        <fullName evidence="15">Histone-lysine N-methyltransferase</fullName>
    </recommendedName>
</protein>
<dbReference type="eggNOG" id="KOG1081">
    <property type="taxonomic scope" value="Eukaryota"/>
</dbReference>
<dbReference type="SUPFAM" id="SSF82199">
    <property type="entry name" value="SET domain"/>
    <property type="match status" value="1"/>
</dbReference>
<feature type="domain" description="Post-SET" evidence="11">
    <location>
        <begin position="416"/>
        <end position="432"/>
    </location>
</feature>
<evidence type="ECO:0000256" key="3">
    <source>
        <dbReference type="ARBA" id="ARBA00022454"/>
    </source>
</evidence>
<dbReference type="SMART" id="SM00317">
    <property type="entry name" value="SET"/>
    <property type="match status" value="1"/>
</dbReference>
<dbReference type="PROSITE" id="PS51215">
    <property type="entry name" value="AWS"/>
    <property type="match status" value="1"/>
</dbReference>
<evidence type="ECO:0000259" key="10">
    <source>
        <dbReference type="PROSITE" id="PS50280"/>
    </source>
</evidence>
<keyword evidence="5" id="KW-0808">Transferase</keyword>
<evidence type="ECO:0000256" key="7">
    <source>
        <dbReference type="ARBA" id="ARBA00022737"/>
    </source>
</evidence>
<evidence type="ECO:0000256" key="8">
    <source>
        <dbReference type="ARBA" id="ARBA00023242"/>
    </source>
</evidence>
<feature type="domain" description="AWS" evidence="12">
    <location>
        <begin position="236"/>
        <end position="287"/>
    </location>
</feature>
<dbReference type="OMA" id="FECCAAN"/>
<evidence type="ECO:0000313" key="14">
    <source>
        <dbReference type="Proteomes" id="UP000266841"/>
    </source>
</evidence>
<accession>K0R273</accession>
<dbReference type="SMART" id="SM00570">
    <property type="entry name" value="AWS"/>
    <property type="match status" value="1"/>
</dbReference>
<dbReference type="PANTHER" id="PTHR22884">
    <property type="entry name" value="SET DOMAIN PROTEINS"/>
    <property type="match status" value="1"/>
</dbReference>
<dbReference type="SMART" id="SM00508">
    <property type="entry name" value="PostSET"/>
    <property type="match status" value="1"/>
</dbReference>
<dbReference type="InterPro" id="IPR001214">
    <property type="entry name" value="SET_dom"/>
</dbReference>
<reference evidence="13 14" key="1">
    <citation type="journal article" date="2012" name="Genome Biol.">
        <title>Genome and low-iron response of an oceanic diatom adapted to chronic iron limitation.</title>
        <authorList>
            <person name="Lommer M."/>
            <person name="Specht M."/>
            <person name="Roy A.S."/>
            <person name="Kraemer L."/>
            <person name="Andreson R."/>
            <person name="Gutowska M.A."/>
            <person name="Wolf J."/>
            <person name="Bergner S.V."/>
            <person name="Schilhabel M.B."/>
            <person name="Klostermeier U.C."/>
            <person name="Beiko R.G."/>
            <person name="Rosenstiel P."/>
            <person name="Hippler M."/>
            <person name="Laroche J."/>
        </authorList>
    </citation>
    <scope>NUCLEOTIDE SEQUENCE [LARGE SCALE GENOMIC DNA]</scope>
    <source>
        <strain evidence="13 14">CCMP1005</strain>
    </source>
</reference>
<dbReference type="PROSITE" id="PS50280">
    <property type="entry name" value="SET"/>
    <property type="match status" value="1"/>
</dbReference>
<evidence type="ECO:0000313" key="13">
    <source>
        <dbReference type="EMBL" id="EJK46160.1"/>
    </source>
</evidence>
<keyword evidence="3" id="KW-0158">Chromosome</keyword>
<dbReference type="Pfam" id="PF00856">
    <property type="entry name" value="SET"/>
    <property type="match status" value="1"/>
</dbReference>
<feature type="region of interest" description="Disordered" evidence="9">
    <location>
        <begin position="170"/>
        <end position="191"/>
    </location>
</feature>
<feature type="compositionally biased region" description="Acidic residues" evidence="9">
    <location>
        <begin position="170"/>
        <end position="183"/>
    </location>
</feature>
<feature type="compositionally biased region" description="Basic residues" evidence="9">
    <location>
        <begin position="21"/>
        <end position="34"/>
    </location>
</feature>
<keyword evidence="14" id="KW-1185">Reference proteome</keyword>
<feature type="domain" description="SET" evidence="10">
    <location>
        <begin position="286"/>
        <end position="409"/>
    </location>
</feature>
<feature type="compositionally biased region" description="Low complexity" evidence="9">
    <location>
        <begin position="461"/>
        <end position="473"/>
    </location>
</feature>
<dbReference type="Proteomes" id="UP000266841">
    <property type="component" value="Unassembled WGS sequence"/>
</dbReference>
<evidence type="ECO:0008006" key="15">
    <source>
        <dbReference type="Google" id="ProtNLM"/>
    </source>
</evidence>
<gene>
    <name evidence="13" type="ORF">THAOC_35187</name>
</gene>
<comment type="subcellular location">
    <subcellularLocation>
        <location evidence="2">Chromosome</location>
    </subcellularLocation>
    <subcellularLocation>
        <location evidence="1">Nucleus</location>
    </subcellularLocation>
</comment>
<evidence type="ECO:0000256" key="2">
    <source>
        <dbReference type="ARBA" id="ARBA00004286"/>
    </source>
</evidence>
<dbReference type="InterPro" id="IPR055197">
    <property type="entry name" value="PHDvar_NSD"/>
</dbReference>
<dbReference type="InterPro" id="IPR003616">
    <property type="entry name" value="Post-SET_dom"/>
</dbReference>
<dbReference type="GO" id="GO:0032259">
    <property type="term" value="P:methylation"/>
    <property type="evidence" value="ECO:0007669"/>
    <property type="project" value="UniProtKB-KW"/>
</dbReference>
<organism evidence="13 14">
    <name type="scientific">Thalassiosira oceanica</name>
    <name type="common">Marine diatom</name>
    <dbReference type="NCBI Taxonomy" id="159749"/>
    <lineage>
        <taxon>Eukaryota</taxon>
        <taxon>Sar</taxon>
        <taxon>Stramenopiles</taxon>
        <taxon>Ochrophyta</taxon>
        <taxon>Bacillariophyta</taxon>
        <taxon>Coscinodiscophyceae</taxon>
        <taxon>Thalassiosirophycidae</taxon>
        <taxon>Thalassiosirales</taxon>
        <taxon>Thalassiosiraceae</taxon>
        <taxon>Thalassiosira</taxon>
    </lineage>
</organism>
<dbReference type="PROSITE" id="PS50868">
    <property type="entry name" value="POST_SET"/>
    <property type="match status" value="1"/>
</dbReference>
<comment type="caution">
    <text evidence="13">The sequence shown here is derived from an EMBL/GenBank/DDBJ whole genome shotgun (WGS) entry which is preliminary data.</text>
</comment>
<dbReference type="Pfam" id="PF23004">
    <property type="entry name" value="PHDvar_NSD"/>
    <property type="match status" value="1"/>
</dbReference>